<sequence length="138" mass="15328">MLFHLKVTCLLQQGCKSGLNNRTDDEEDVDKDEEESATDKGEWFCSWNGLPLRMNEHIHFSTTSSSSSFVDDIVPRGSTPPVGDTTKPMIQDELSPKFSPSPQVDIIPQAETVRPMPTVGFLFKNPVSQPVKNDNGSF</sequence>
<proteinExistence type="predicted"/>
<organism evidence="2 3">
    <name type="scientific">Lactuca saligna</name>
    <name type="common">Willowleaf lettuce</name>
    <dbReference type="NCBI Taxonomy" id="75948"/>
    <lineage>
        <taxon>Eukaryota</taxon>
        <taxon>Viridiplantae</taxon>
        <taxon>Streptophyta</taxon>
        <taxon>Embryophyta</taxon>
        <taxon>Tracheophyta</taxon>
        <taxon>Spermatophyta</taxon>
        <taxon>Magnoliopsida</taxon>
        <taxon>eudicotyledons</taxon>
        <taxon>Gunneridae</taxon>
        <taxon>Pentapetalae</taxon>
        <taxon>asterids</taxon>
        <taxon>campanulids</taxon>
        <taxon>Asterales</taxon>
        <taxon>Asteraceae</taxon>
        <taxon>Cichorioideae</taxon>
        <taxon>Cichorieae</taxon>
        <taxon>Lactucinae</taxon>
        <taxon>Lactuca</taxon>
    </lineage>
</organism>
<name>A0AA35ZGY8_LACSI</name>
<evidence type="ECO:0000313" key="3">
    <source>
        <dbReference type="Proteomes" id="UP001177003"/>
    </source>
</evidence>
<keyword evidence="3" id="KW-1185">Reference proteome</keyword>
<reference evidence="2" key="1">
    <citation type="submission" date="2023-04" db="EMBL/GenBank/DDBJ databases">
        <authorList>
            <person name="Vijverberg K."/>
            <person name="Xiong W."/>
            <person name="Schranz E."/>
        </authorList>
    </citation>
    <scope>NUCLEOTIDE SEQUENCE</scope>
</reference>
<accession>A0AA35ZGY8</accession>
<feature type="region of interest" description="Disordered" evidence="1">
    <location>
        <begin position="16"/>
        <end position="40"/>
    </location>
</feature>
<gene>
    <name evidence="2" type="ORF">LSALG_LOCUS31436</name>
</gene>
<evidence type="ECO:0000313" key="2">
    <source>
        <dbReference type="EMBL" id="CAI9292358.1"/>
    </source>
</evidence>
<dbReference type="AlphaFoldDB" id="A0AA35ZGY8"/>
<protein>
    <submittedName>
        <fullName evidence="2">Uncharacterized protein</fullName>
    </submittedName>
</protein>
<feature type="region of interest" description="Disordered" evidence="1">
    <location>
        <begin position="66"/>
        <end position="102"/>
    </location>
</feature>
<feature type="compositionally biased region" description="Acidic residues" evidence="1">
    <location>
        <begin position="24"/>
        <end position="36"/>
    </location>
</feature>
<dbReference type="EMBL" id="OX465083">
    <property type="protein sequence ID" value="CAI9292358.1"/>
    <property type="molecule type" value="Genomic_DNA"/>
</dbReference>
<dbReference type="Proteomes" id="UP001177003">
    <property type="component" value="Chromosome 7"/>
</dbReference>
<evidence type="ECO:0000256" key="1">
    <source>
        <dbReference type="SAM" id="MobiDB-lite"/>
    </source>
</evidence>